<dbReference type="PANTHER" id="PTHR47076">
    <property type="entry name" value="NHL DOMAIN PROTEIN"/>
    <property type="match status" value="1"/>
</dbReference>
<reference evidence="1" key="1">
    <citation type="submission" date="2018-02" db="EMBL/GenBank/DDBJ databases">
        <title>Rhizophora mucronata_Transcriptome.</title>
        <authorList>
            <person name="Meera S.P."/>
            <person name="Sreeshan A."/>
            <person name="Augustine A."/>
        </authorList>
    </citation>
    <scope>NUCLEOTIDE SEQUENCE</scope>
    <source>
        <tissue evidence="1">Leaf</tissue>
    </source>
</reference>
<dbReference type="AlphaFoldDB" id="A0A2P2JZA9"/>
<proteinExistence type="predicted"/>
<dbReference type="PANTHER" id="PTHR47076:SF9">
    <property type="entry name" value="NHL DOMAIN PROTEIN"/>
    <property type="match status" value="1"/>
</dbReference>
<dbReference type="EMBL" id="GGEC01018307">
    <property type="protein sequence ID" value="MBW98790.1"/>
    <property type="molecule type" value="Transcribed_RNA"/>
</dbReference>
<organism evidence="1">
    <name type="scientific">Rhizophora mucronata</name>
    <name type="common">Asiatic mangrove</name>
    <dbReference type="NCBI Taxonomy" id="61149"/>
    <lineage>
        <taxon>Eukaryota</taxon>
        <taxon>Viridiplantae</taxon>
        <taxon>Streptophyta</taxon>
        <taxon>Embryophyta</taxon>
        <taxon>Tracheophyta</taxon>
        <taxon>Spermatophyta</taxon>
        <taxon>Magnoliopsida</taxon>
        <taxon>eudicotyledons</taxon>
        <taxon>Gunneridae</taxon>
        <taxon>Pentapetalae</taxon>
        <taxon>rosids</taxon>
        <taxon>fabids</taxon>
        <taxon>Malpighiales</taxon>
        <taxon>Rhizophoraceae</taxon>
        <taxon>Rhizophora</taxon>
    </lineage>
</organism>
<sequence length="189" mass="21422">MVRAMAIKDGEMAARREPDAIPEETSKFNTLLSSTDRCCCFCFPCFSSRPSSSPVGLAWWERTRSSSSSSPSLGNHGEGGHHSWWTHGIMALKKIREWSEIVAGPKWKTFIRRFNRNRGNGNNRHGKFQYDPLSYALNFDEGHGQNAFDQNYYDHDYGGFPDFYSRYVSPSGRPLAVDACNHTDVAVKE</sequence>
<name>A0A2P2JZA9_RHIMU</name>
<protein>
    <submittedName>
        <fullName evidence="1">Uncharacterized protein LOC105640410</fullName>
    </submittedName>
</protein>
<evidence type="ECO:0000313" key="1">
    <source>
        <dbReference type="EMBL" id="MBW98790.1"/>
    </source>
</evidence>
<accession>A0A2P2JZA9</accession>